<feature type="domain" description="Mediator of RNA polymerase II transcription subunit 15 N-terminal" evidence="4">
    <location>
        <begin position="77"/>
        <end position="117"/>
    </location>
</feature>
<keyword evidence="6" id="KW-1185">Reference proteome</keyword>
<dbReference type="GO" id="GO:0006355">
    <property type="term" value="P:regulation of DNA-templated transcription"/>
    <property type="evidence" value="ECO:0007669"/>
    <property type="project" value="InterPro"/>
</dbReference>
<evidence type="ECO:0000256" key="3">
    <source>
        <dbReference type="SAM" id="MobiDB-lite"/>
    </source>
</evidence>
<dbReference type="GO" id="GO:0005634">
    <property type="term" value="C:nucleus"/>
    <property type="evidence" value="ECO:0007669"/>
    <property type="project" value="UniProtKB-SubCell"/>
</dbReference>
<protein>
    <recommendedName>
        <fullName evidence="2">Mediator of RNA polymerase II transcription subunit 15</fullName>
    </recommendedName>
    <alternativeName>
        <fullName evidence="2">Mediator complex subunit 15</fullName>
    </alternativeName>
</protein>
<comment type="subcellular location">
    <subcellularLocation>
        <location evidence="2">Nucleus</location>
    </subcellularLocation>
</comment>
<accession>A0A1D1V4A4</accession>
<organism evidence="5 6">
    <name type="scientific">Ramazzottius varieornatus</name>
    <name type="common">Water bear</name>
    <name type="synonym">Tardigrade</name>
    <dbReference type="NCBI Taxonomy" id="947166"/>
    <lineage>
        <taxon>Eukaryota</taxon>
        <taxon>Metazoa</taxon>
        <taxon>Ecdysozoa</taxon>
        <taxon>Tardigrada</taxon>
        <taxon>Eutardigrada</taxon>
        <taxon>Parachela</taxon>
        <taxon>Hypsibioidea</taxon>
        <taxon>Ramazzottiidae</taxon>
        <taxon>Ramazzottius</taxon>
    </lineage>
</organism>
<feature type="compositionally biased region" description="Basic and acidic residues" evidence="3">
    <location>
        <begin position="15"/>
        <end position="25"/>
    </location>
</feature>
<comment type="caution">
    <text evidence="5">The sequence shown here is derived from an EMBL/GenBank/DDBJ whole genome shotgun (WGS) entry which is preliminary data.</text>
</comment>
<keyword evidence="2" id="KW-0804">Transcription</keyword>
<feature type="region of interest" description="Disordered" evidence="3">
    <location>
        <begin position="1"/>
        <end position="25"/>
    </location>
</feature>
<feature type="region of interest" description="Disordered" evidence="3">
    <location>
        <begin position="167"/>
        <end position="187"/>
    </location>
</feature>
<dbReference type="InterPro" id="IPR036529">
    <property type="entry name" value="KIX_dom_sf"/>
</dbReference>
<dbReference type="InterPro" id="IPR019087">
    <property type="entry name" value="Med15_N"/>
</dbReference>
<gene>
    <name evidence="5" type="primary">RvY_06247</name>
    <name evidence="2" type="synonym">MED15</name>
    <name evidence="5" type="synonym">RvY_06247.1</name>
    <name evidence="5" type="ORF">RvY_06247-1</name>
</gene>
<sequence>MVYPKSRLPNYKNNPTEKKKSRLEQGMKEEFRRKRDQIIAELYVPVHTVDHVLLKGLPFHLTSDTCCDYSDKMFALYGNPTPKDSVQIEAQLFESSKTQVEYLILARRLLRTVLEMALLRQDGANAANTDATTTTTSTPSTSGNAQKAASAEEAQEELGQLLIDVESPSVAPSHEAVRTKTEAEESQLLRTNNKVAVIVRKASSQNAGQPSALPLTVRYGAVTLCGEGQRALVEDEGGRKRKRGHSAASCSSHPSHCSSKETLLVETRLLATDDSRQEGSAETVSDTEERYKALLTFLVPMGYRMKNVCVTLEKDAV</sequence>
<dbReference type="Gene3D" id="1.10.246.20">
    <property type="entry name" value="Coactivator CBP, KIX domain"/>
    <property type="match status" value="1"/>
</dbReference>
<evidence type="ECO:0000256" key="1">
    <source>
        <dbReference type="ARBA" id="ARBA00023242"/>
    </source>
</evidence>
<keyword evidence="2" id="KW-0010">Activator</keyword>
<dbReference type="OrthoDB" id="10055322at2759"/>
<evidence type="ECO:0000313" key="6">
    <source>
        <dbReference type="Proteomes" id="UP000186922"/>
    </source>
</evidence>
<name>A0A1D1V4A4_RAMVA</name>
<comment type="similarity">
    <text evidence="2">Belongs to the Mediator complex subunit 15 family.</text>
</comment>
<proteinExistence type="inferred from homology"/>
<dbReference type="EMBL" id="BDGG01000002">
    <property type="protein sequence ID" value="GAU94477.1"/>
    <property type="molecule type" value="Genomic_DNA"/>
</dbReference>
<feature type="compositionally biased region" description="Low complexity" evidence="3">
    <location>
        <begin position="246"/>
        <end position="257"/>
    </location>
</feature>
<evidence type="ECO:0000259" key="4">
    <source>
        <dbReference type="Pfam" id="PF09606"/>
    </source>
</evidence>
<evidence type="ECO:0000256" key="2">
    <source>
        <dbReference type="RuleBase" id="RU364148"/>
    </source>
</evidence>
<dbReference type="Pfam" id="PF09606">
    <property type="entry name" value="Med15_N"/>
    <property type="match status" value="1"/>
</dbReference>
<dbReference type="Proteomes" id="UP000186922">
    <property type="component" value="Unassembled WGS sequence"/>
</dbReference>
<keyword evidence="2" id="KW-0805">Transcription regulation</keyword>
<dbReference type="GO" id="GO:0003712">
    <property type="term" value="F:transcription coregulator activity"/>
    <property type="evidence" value="ECO:0007669"/>
    <property type="project" value="InterPro"/>
</dbReference>
<feature type="region of interest" description="Disordered" evidence="3">
    <location>
        <begin position="235"/>
        <end position="257"/>
    </location>
</feature>
<dbReference type="AlphaFoldDB" id="A0A1D1V4A4"/>
<reference evidence="5 6" key="1">
    <citation type="journal article" date="2016" name="Nat. Commun.">
        <title>Extremotolerant tardigrade genome and improved radiotolerance of human cultured cells by tardigrade-unique protein.</title>
        <authorList>
            <person name="Hashimoto T."/>
            <person name="Horikawa D.D."/>
            <person name="Saito Y."/>
            <person name="Kuwahara H."/>
            <person name="Kozuka-Hata H."/>
            <person name="Shin-I T."/>
            <person name="Minakuchi Y."/>
            <person name="Ohishi K."/>
            <person name="Motoyama A."/>
            <person name="Aizu T."/>
            <person name="Enomoto A."/>
            <person name="Kondo K."/>
            <person name="Tanaka S."/>
            <person name="Hara Y."/>
            <person name="Koshikawa S."/>
            <person name="Sagara H."/>
            <person name="Miura T."/>
            <person name="Yokobori S."/>
            <person name="Miyagawa K."/>
            <person name="Suzuki Y."/>
            <person name="Kubo T."/>
            <person name="Oyama M."/>
            <person name="Kohara Y."/>
            <person name="Fujiyama A."/>
            <person name="Arakawa K."/>
            <person name="Katayama T."/>
            <person name="Toyoda A."/>
            <person name="Kunieda T."/>
        </authorList>
    </citation>
    <scope>NUCLEOTIDE SEQUENCE [LARGE SCALE GENOMIC DNA]</scope>
    <source>
        <strain evidence="5 6">YOKOZUNA-1</strain>
    </source>
</reference>
<evidence type="ECO:0000313" key="5">
    <source>
        <dbReference type="EMBL" id="GAU94477.1"/>
    </source>
</evidence>
<comment type="subunit">
    <text evidence="2">Component of the Mediator complex.</text>
</comment>
<keyword evidence="1 2" id="KW-0539">Nucleus</keyword>
<comment type="function">
    <text evidence="2">Component of the Mediator complex, a coactivator involved in the regulated transcription of nearly all RNA polymerase II-dependent genes. Mediator functions as a bridge to convey information from gene-specific regulatory proteins to the basal RNA polymerase II transcription machinery. Mediator is recruited to promoters by direct interactions with regulatory proteins and serves as a scaffold for the assembly of a functional preinitiation complex with RNA polymerase II and the general transcription factors.</text>
</comment>
<feature type="region of interest" description="Disordered" evidence="3">
    <location>
        <begin position="127"/>
        <end position="153"/>
    </location>
</feature>